<evidence type="ECO:0000313" key="4">
    <source>
        <dbReference type="EMBL" id="OUD10467.1"/>
    </source>
</evidence>
<feature type="transmembrane region" description="Helical" evidence="3">
    <location>
        <begin position="337"/>
        <end position="356"/>
    </location>
</feature>
<dbReference type="InterPro" id="IPR000412">
    <property type="entry name" value="ABC_2_transport"/>
</dbReference>
<dbReference type="AlphaFoldDB" id="A0A251X197"/>
<comment type="caution">
    <text evidence="4">The sequence shown here is derived from an EMBL/GenBank/DDBJ whole genome shotgun (WGS) entry which is preliminary data.</text>
</comment>
<organism evidence="4 5">
    <name type="scientific">Marivivens niveibacter</name>
    <dbReference type="NCBI Taxonomy" id="1930667"/>
    <lineage>
        <taxon>Bacteria</taxon>
        <taxon>Pseudomonadati</taxon>
        <taxon>Pseudomonadota</taxon>
        <taxon>Alphaproteobacteria</taxon>
        <taxon>Rhodobacterales</taxon>
        <taxon>Paracoccaceae</taxon>
        <taxon>Marivivens group</taxon>
        <taxon>Marivivens</taxon>
    </lineage>
</organism>
<feature type="transmembrane region" description="Helical" evidence="3">
    <location>
        <begin position="221"/>
        <end position="239"/>
    </location>
</feature>
<evidence type="ECO:0000256" key="2">
    <source>
        <dbReference type="ARBA" id="ARBA00022448"/>
    </source>
</evidence>
<sequence>MSTRETNEQVRSYLRSNCPSDLDAEARLIAFNELRDSAEDRGLISSPKDYQNRLAIEFAIAERQREISRENLSDDGPETVWELYDPNSPYFALNDGHPDTKTAPPKIAKNSRPKNWLLKIWSLWIQSTHRDGTMDRIGYLWLLADPMIHVLIICAIPFFLHSDTVDDMPVLPFGVIGACFLMTFRMAATGAMSGGGALLPQLDHPTVSRFDVIVARALHSLAVYTLIGIFLMSLIVLFGRGDLPANLPIVLLFLVLNWCIGLAYGTIFHALIGIYSGFRRINGFTIRFIALSSGTFYISEQLPDTLRQIVLMNPLLHSVQFARSYWFYEYKSSDASLFYLFFASLTLIATGLAMHMRNRSKVENVRA</sequence>
<proteinExistence type="inferred from homology"/>
<evidence type="ECO:0000256" key="3">
    <source>
        <dbReference type="SAM" id="Phobius"/>
    </source>
</evidence>
<dbReference type="GO" id="GO:0015920">
    <property type="term" value="P:lipopolysaccharide transport"/>
    <property type="evidence" value="ECO:0007669"/>
    <property type="project" value="TreeGrafter"/>
</dbReference>
<dbReference type="GO" id="GO:0043190">
    <property type="term" value="C:ATP-binding cassette (ABC) transporter complex"/>
    <property type="evidence" value="ECO:0007669"/>
    <property type="project" value="InterPro"/>
</dbReference>
<gene>
    <name evidence="4" type="ORF">BVC71_02930</name>
</gene>
<feature type="transmembrane region" description="Helical" evidence="3">
    <location>
        <begin position="139"/>
        <end position="160"/>
    </location>
</feature>
<dbReference type="OrthoDB" id="8479094at2"/>
<comment type="similarity">
    <text evidence="1">Belongs to the ABC-2 integral membrane protein family.</text>
</comment>
<feature type="transmembrane region" description="Helical" evidence="3">
    <location>
        <begin position="251"/>
        <end position="274"/>
    </location>
</feature>
<evidence type="ECO:0000256" key="1">
    <source>
        <dbReference type="ARBA" id="ARBA00007783"/>
    </source>
</evidence>
<dbReference type="Proteomes" id="UP000194664">
    <property type="component" value="Unassembled WGS sequence"/>
</dbReference>
<keyword evidence="2" id="KW-0813">Transport</keyword>
<dbReference type="EMBL" id="MSPP01000001">
    <property type="protein sequence ID" value="OUD10467.1"/>
    <property type="molecule type" value="Genomic_DNA"/>
</dbReference>
<dbReference type="PRINTS" id="PR00164">
    <property type="entry name" value="ABC2TRNSPORT"/>
</dbReference>
<evidence type="ECO:0000313" key="5">
    <source>
        <dbReference type="Proteomes" id="UP000194664"/>
    </source>
</evidence>
<keyword evidence="3" id="KW-1133">Transmembrane helix</keyword>
<dbReference type="PANTHER" id="PTHR30413:SF10">
    <property type="entry name" value="CAPSULE POLYSACCHARIDE EXPORT INNER-MEMBRANE PROTEIN CTRC"/>
    <property type="match status" value="1"/>
</dbReference>
<accession>A0A251X197</accession>
<keyword evidence="3" id="KW-0812">Transmembrane</keyword>
<dbReference type="GO" id="GO:0140359">
    <property type="term" value="F:ABC-type transporter activity"/>
    <property type="evidence" value="ECO:0007669"/>
    <property type="project" value="InterPro"/>
</dbReference>
<protein>
    <submittedName>
        <fullName evidence="4">Uncharacterized protein</fullName>
    </submittedName>
</protein>
<feature type="transmembrane region" description="Helical" evidence="3">
    <location>
        <begin position="172"/>
        <end position="200"/>
    </location>
</feature>
<keyword evidence="3" id="KW-0472">Membrane</keyword>
<keyword evidence="5" id="KW-1185">Reference proteome</keyword>
<reference evidence="4 5" key="1">
    <citation type="submission" date="2016-12" db="EMBL/GenBank/DDBJ databases">
        <title>The draft genome sequence of HSLHS2.</title>
        <authorList>
            <person name="Hu D."/>
            <person name="Wang L."/>
            <person name="Shao Z."/>
        </authorList>
    </citation>
    <scope>NUCLEOTIDE SEQUENCE [LARGE SCALE GENOMIC DNA]</scope>
    <source>
        <strain evidence="4">MCCC 1A06712</strain>
    </source>
</reference>
<dbReference type="PANTHER" id="PTHR30413">
    <property type="entry name" value="INNER MEMBRANE TRANSPORT PERMEASE"/>
    <property type="match status" value="1"/>
</dbReference>
<dbReference type="RefSeq" id="WP_086450120.1">
    <property type="nucleotide sequence ID" value="NZ_MSPP01000001.1"/>
</dbReference>
<name>A0A251X197_9RHOB</name>